<dbReference type="EMBL" id="CP002922">
    <property type="protein sequence ID" value="AEM58781.1"/>
    <property type="molecule type" value="Genomic_DNA"/>
</dbReference>
<protein>
    <submittedName>
        <fullName evidence="1">Uncharacterized protein</fullName>
    </submittedName>
</protein>
<evidence type="ECO:0000313" key="2">
    <source>
        <dbReference type="Proteomes" id="UP000005629"/>
    </source>
</evidence>
<gene>
    <name evidence="1" type="ordered locus">HAH_4106</name>
</gene>
<reference evidence="1 2" key="1">
    <citation type="journal article" date="2011" name="J. Bacteriol.">
        <title>Complete genome sequence of Haloarcula hispanica, a model haloarchaeon for studying genetics, metabolism, and virus-host interaction.</title>
        <authorList>
            <person name="Liu H."/>
            <person name="Wu Z."/>
            <person name="Li M."/>
            <person name="Zhang F."/>
            <person name="Zheng H."/>
            <person name="Han J."/>
            <person name="Liu J."/>
            <person name="Zhou J."/>
            <person name="Wang S."/>
            <person name="Xiang H."/>
        </authorList>
    </citation>
    <scope>NUCLEOTIDE SEQUENCE [LARGE SCALE GENOMIC DNA]</scope>
    <source>
        <strain evidence="2">ATCC 33960 / DSM 4426 / JCM 8911 / NBRC 102182 / NCIMB 2187 / VKM B-1755</strain>
    </source>
</reference>
<dbReference type="KEGG" id="hhi:HAH_4106"/>
<evidence type="ECO:0000313" key="1">
    <source>
        <dbReference type="EMBL" id="AEM58781.1"/>
    </source>
</evidence>
<organism evidence="1 2">
    <name type="scientific">Haloarcula hispanica (strain ATCC 33960 / DSM 4426 / JCM 8911 / NBRC 102182 / NCIMB 2187 / VKM B-1755)</name>
    <dbReference type="NCBI Taxonomy" id="634497"/>
    <lineage>
        <taxon>Archaea</taxon>
        <taxon>Methanobacteriati</taxon>
        <taxon>Methanobacteriota</taxon>
        <taxon>Stenosarchaea group</taxon>
        <taxon>Halobacteria</taxon>
        <taxon>Halobacteriales</taxon>
        <taxon>Haloarculaceae</taxon>
        <taxon>Haloarcula</taxon>
    </lineage>
</organism>
<proteinExistence type="predicted"/>
<name>G0HZI6_HALHT</name>
<dbReference type="Proteomes" id="UP000005629">
    <property type="component" value="Chromosome II"/>
</dbReference>
<dbReference type="STRING" id="634497.HAH_4106"/>
<dbReference type="AlphaFoldDB" id="G0HZI6"/>
<dbReference type="HOGENOM" id="CLU_3322827_0_0_2"/>
<accession>G0HZI6</accession>
<sequence>MSALFLGSASIYWWAGMNVQQNLYYSIVTFTTSPPSSS</sequence>